<reference evidence="4" key="1">
    <citation type="submission" date="2025-08" db="UniProtKB">
        <authorList>
            <consortium name="RefSeq"/>
        </authorList>
    </citation>
    <scope>IDENTIFICATION</scope>
    <source>
        <tissue evidence="4">Testes</tissue>
    </source>
</reference>
<dbReference type="Pfam" id="PF01266">
    <property type="entry name" value="DAO"/>
    <property type="match status" value="1"/>
</dbReference>
<dbReference type="Gene3D" id="3.30.9.10">
    <property type="entry name" value="D-Amino Acid Oxidase, subunit A, domain 2"/>
    <property type="match status" value="1"/>
</dbReference>
<dbReference type="Proteomes" id="UP000694865">
    <property type="component" value="Unplaced"/>
</dbReference>
<dbReference type="InterPro" id="IPR029043">
    <property type="entry name" value="GcvT/YgfZ_C"/>
</dbReference>
<dbReference type="Gene3D" id="3.30.1360.120">
    <property type="entry name" value="Probable tRNA modification gtpase trme, domain 1"/>
    <property type="match status" value="1"/>
</dbReference>
<dbReference type="PROSITE" id="PS50206">
    <property type="entry name" value="RHODANESE_3"/>
    <property type="match status" value="1"/>
</dbReference>
<evidence type="ECO:0000313" key="4">
    <source>
        <dbReference type="RefSeq" id="XP_002740757.1"/>
    </source>
</evidence>
<dbReference type="InterPro" id="IPR001763">
    <property type="entry name" value="Rhodanese-like_dom"/>
</dbReference>
<comment type="similarity">
    <text evidence="1">Belongs to the GcvT family.</text>
</comment>
<gene>
    <name evidence="4" type="primary">LOC100368656</name>
</gene>
<dbReference type="InterPro" id="IPR006076">
    <property type="entry name" value="FAD-dep_OxRdtase"/>
</dbReference>
<dbReference type="SUPFAM" id="SSF103025">
    <property type="entry name" value="Folate-binding domain"/>
    <property type="match status" value="1"/>
</dbReference>
<dbReference type="Pfam" id="PF16350">
    <property type="entry name" value="FAO_M"/>
    <property type="match status" value="1"/>
</dbReference>
<dbReference type="PANTHER" id="PTHR13847">
    <property type="entry name" value="SARCOSINE DEHYDROGENASE-RELATED"/>
    <property type="match status" value="1"/>
</dbReference>
<dbReference type="Pfam" id="PF08669">
    <property type="entry name" value="GCV_T_C"/>
    <property type="match status" value="1"/>
</dbReference>
<dbReference type="InterPro" id="IPR006222">
    <property type="entry name" value="GCVT_N"/>
</dbReference>
<proteinExistence type="inferred from homology"/>
<dbReference type="InterPro" id="IPR036188">
    <property type="entry name" value="FAD/NAD-bd_sf"/>
</dbReference>
<name>A0ABM0GZC8_SACKO</name>
<evidence type="ECO:0000256" key="1">
    <source>
        <dbReference type="ARBA" id="ARBA00008609"/>
    </source>
</evidence>
<sequence length="840" mass="94684">MSVRLSSILRWNYTNRALPFLGCRHSRCHQVELRSLRDDLRSVSVRGYCAVPKERPPIPKSARVVVCGGGISGCSVAYHLAQLGWTDVVVLERASITSGSTWHAAGLIRRLRGTSVETQCAKISCQLYSSLEAISGHATGFRECGSLLVAQTKDRMISYQKIVTQYRIAGMDAELLGVNELKEYHPLIFTDDLVGGVFVPDDSCANPSDVCQSLVKAAQQKGAQFFENIDVQKILTINGRIYGVQTNQGYIKCEYFVNCGGMWGRDVGLLSQPVVNVPLYPCEHYYLITQPFSEINTRNFPTLRDQDGNIYAREWSGGLLVGAFEPKAKPAFLEGIPKHFEYQMLQENWDHFQPMLDNMLKRIPRLGQAEVRQLFNGPESFTPDTRVLMGEVPEIRNYFVAAGYNSSGIGLGGGAGSIIAEWIVNGAPSLDISLVDIKRFFYTQNNKAFLRDRVTETVGLHYTIRHPLHEFSNGRKLHCSPLYPRLEAAGAVFGEKAGWERPLYVKETESDDFLDDDGDQCQYKGLFGKPPWLEIVKSEYKGCRDGVGVLDMSSFAKFELKSPGNEATNLLQYLCCSDIDRPIGNIVHTGMLNSHGCYENDCSVVRLDHNHIVSFMSWFKSHVTYIYDYQSIEVIDIGYASGVRALTMTHCGEKGWMLYIPNEMAIPLYDNLMEHGKNYGVLNIGYIAYQYLRIEKFFTFQIQDFKSIHTPFEAGRAFQVKLEKDIDFIGRKALAAQKNNGITQRIVFFLLEDHDIENDLWPWGGEAIYRNGQFTGLTTSVGCGFTLNRMVGFGWVTNVDEKTGEHQLINNEYVMSGHYEIEIVGKKYPAKPRLYTPLIH</sequence>
<feature type="domain" description="Rhodanese" evidence="2">
    <location>
        <begin position="64"/>
        <end position="92"/>
    </location>
</feature>
<dbReference type="RefSeq" id="XP_002740757.1">
    <property type="nucleotide sequence ID" value="XM_002740711.1"/>
</dbReference>
<keyword evidence="3" id="KW-1185">Reference proteome</keyword>
<protein>
    <submittedName>
        <fullName evidence="4">Pyruvate dehydrogenase phosphatase regulatory subunit, mitochondrial-like</fullName>
    </submittedName>
</protein>
<dbReference type="Gene3D" id="3.50.50.60">
    <property type="entry name" value="FAD/NAD(P)-binding domain"/>
    <property type="match status" value="1"/>
</dbReference>
<dbReference type="PANTHER" id="PTHR13847:SF193">
    <property type="entry name" value="PYRUVATE DEHYDROGENASE PHOSPHATASE REGULATORY SUBUNIT, MITOCHONDRIAL"/>
    <property type="match status" value="1"/>
</dbReference>
<dbReference type="InterPro" id="IPR027266">
    <property type="entry name" value="TrmE/GcvT-like"/>
</dbReference>
<dbReference type="InterPro" id="IPR013977">
    <property type="entry name" value="GcvT_C"/>
</dbReference>
<evidence type="ECO:0000259" key="2">
    <source>
        <dbReference type="PROSITE" id="PS50206"/>
    </source>
</evidence>
<dbReference type="GeneID" id="100368656"/>
<dbReference type="SUPFAM" id="SSF101790">
    <property type="entry name" value="Aminomethyltransferase beta-barrel domain"/>
    <property type="match status" value="1"/>
</dbReference>
<evidence type="ECO:0000313" key="3">
    <source>
        <dbReference type="Proteomes" id="UP000694865"/>
    </source>
</evidence>
<dbReference type="InterPro" id="IPR032503">
    <property type="entry name" value="FAO_M"/>
</dbReference>
<dbReference type="Pfam" id="PF01571">
    <property type="entry name" value="GCV_T"/>
    <property type="match status" value="2"/>
</dbReference>
<organism evidence="3 4">
    <name type="scientific">Saccoglossus kowalevskii</name>
    <name type="common">Acorn worm</name>
    <dbReference type="NCBI Taxonomy" id="10224"/>
    <lineage>
        <taxon>Eukaryota</taxon>
        <taxon>Metazoa</taxon>
        <taxon>Hemichordata</taxon>
        <taxon>Enteropneusta</taxon>
        <taxon>Harrimaniidae</taxon>
        <taxon>Saccoglossus</taxon>
    </lineage>
</organism>
<dbReference type="SUPFAM" id="SSF54373">
    <property type="entry name" value="FAD-linked reductases, C-terminal domain"/>
    <property type="match status" value="1"/>
</dbReference>
<accession>A0ABM0GZC8</accession>
<dbReference type="Gene3D" id="2.40.30.110">
    <property type="entry name" value="Aminomethyltransferase beta-barrel domains"/>
    <property type="match status" value="1"/>
</dbReference>
<dbReference type="SUPFAM" id="SSF51905">
    <property type="entry name" value="FAD/NAD(P)-binding domain"/>
    <property type="match status" value="1"/>
</dbReference>
<dbReference type="Gene3D" id="4.10.1250.10">
    <property type="entry name" value="Aminomethyltransferase fragment"/>
    <property type="match status" value="1"/>
</dbReference>